<dbReference type="InterPro" id="IPR016024">
    <property type="entry name" value="ARM-type_fold"/>
</dbReference>
<comment type="caution">
    <text evidence="1">The sequence shown here is derived from an EMBL/GenBank/DDBJ whole genome shotgun (WGS) entry which is preliminary data.</text>
</comment>
<organism evidence="1 2">
    <name type="scientific">Sarcoptes scabiei</name>
    <name type="common">Itch mite</name>
    <name type="synonym">Acarus scabiei</name>
    <dbReference type="NCBI Taxonomy" id="52283"/>
    <lineage>
        <taxon>Eukaryota</taxon>
        <taxon>Metazoa</taxon>
        <taxon>Ecdysozoa</taxon>
        <taxon>Arthropoda</taxon>
        <taxon>Chelicerata</taxon>
        <taxon>Arachnida</taxon>
        <taxon>Acari</taxon>
        <taxon>Acariformes</taxon>
        <taxon>Sarcoptiformes</taxon>
        <taxon>Astigmata</taxon>
        <taxon>Psoroptidia</taxon>
        <taxon>Sarcoptoidea</taxon>
        <taxon>Sarcoptidae</taxon>
        <taxon>Sarcoptinae</taxon>
        <taxon>Sarcoptes</taxon>
    </lineage>
</organism>
<protein>
    <submittedName>
        <fullName evidence="1">Uncharacterized protein</fullName>
    </submittedName>
</protein>
<dbReference type="EMBL" id="JXLN01010290">
    <property type="protein sequence ID" value="KPM05456.1"/>
    <property type="molecule type" value="Genomic_DNA"/>
</dbReference>
<sequence length="368" mass="42045">MECFELNSQLRLLKSSLSSNSINLNRSKNFHTTSFTDSGKRLETLKSLRKLLKKFAPRNQSTILTVFDVLKSILNELTAIYFEQKFDQIVQQNQNPKIRSDSLAVPNSNIKNSTLKPSLRRTFSSENLFIEAIRRNEIVECIQILIDLISTDFTNHLNIRRDGNISPRKRVENSERKTIELIDQEEINGSGLLANIITLLGKSKFPNQSINQSIGIEKIFIPNFIGCLGHESSDVYRNCIRFLQLFIHHTSNLQKIMTIFIENGLCSKFISTRFGALNSLSHLFVHNEFKAENLRPLVESLSGLLITTQTDTPHLFYPTYMALERINSLIGSKRFAQYLSNCSDTSRAIFLNVQSKASIFRESNRSAM</sequence>
<proteinExistence type="predicted"/>
<dbReference type="OrthoDB" id="63891at2759"/>
<dbReference type="InterPro" id="IPR011989">
    <property type="entry name" value="ARM-like"/>
</dbReference>
<dbReference type="Gene3D" id="1.25.10.10">
    <property type="entry name" value="Leucine-rich Repeat Variant"/>
    <property type="match status" value="1"/>
</dbReference>
<evidence type="ECO:0000313" key="1">
    <source>
        <dbReference type="EMBL" id="KPM05456.1"/>
    </source>
</evidence>
<dbReference type="Proteomes" id="UP000616769">
    <property type="component" value="Unassembled WGS sequence"/>
</dbReference>
<accession>A0A132A384</accession>
<evidence type="ECO:0000313" key="2">
    <source>
        <dbReference type="Proteomes" id="UP000616769"/>
    </source>
</evidence>
<dbReference type="VEuPathDB" id="VectorBase:SSCA004143"/>
<gene>
    <name evidence="1" type="ORF">QR98_0039200</name>
</gene>
<dbReference type="SUPFAM" id="SSF48371">
    <property type="entry name" value="ARM repeat"/>
    <property type="match status" value="1"/>
</dbReference>
<reference evidence="1 2" key="1">
    <citation type="journal article" date="2015" name="Parasit. Vectors">
        <title>Draft genome of the scabies mite.</title>
        <authorList>
            <person name="Rider S.D.Jr."/>
            <person name="Morgan M.S."/>
            <person name="Arlian L.G."/>
        </authorList>
    </citation>
    <scope>NUCLEOTIDE SEQUENCE [LARGE SCALE GENOMIC DNA]</scope>
    <source>
        <strain evidence="1">Arlian Lab</strain>
    </source>
</reference>
<name>A0A132A384_SARSC</name>
<dbReference type="AlphaFoldDB" id="A0A132A384"/>